<dbReference type="AlphaFoldDB" id="F8P9H1"/>
<feature type="compositionally biased region" description="Basic residues" evidence="1">
    <location>
        <begin position="22"/>
        <end position="33"/>
    </location>
</feature>
<feature type="region of interest" description="Disordered" evidence="1">
    <location>
        <begin position="260"/>
        <end position="326"/>
    </location>
</feature>
<feature type="compositionally biased region" description="Pro residues" evidence="1">
    <location>
        <begin position="310"/>
        <end position="326"/>
    </location>
</feature>
<gene>
    <name evidence="2" type="ORF">SERLADRAFT_442439</name>
</gene>
<evidence type="ECO:0000313" key="2">
    <source>
        <dbReference type="EMBL" id="EGO20300.1"/>
    </source>
</evidence>
<dbReference type="GeneID" id="18815726"/>
<feature type="compositionally biased region" description="Polar residues" evidence="1">
    <location>
        <begin position="1"/>
        <end position="15"/>
    </location>
</feature>
<dbReference type="EMBL" id="GL945441">
    <property type="protein sequence ID" value="EGO20300.1"/>
    <property type="molecule type" value="Genomic_DNA"/>
</dbReference>
<protein>
    <submittedName>
        <fullName evidence="2">Uncharacterized protein</fullName>
    </submittedName>
</protein>
<name>F8P9H1_SERL9</name>
<reference evidence="2" key="1">
    <citation type="submission" date="2011-04" db="EMBL/GenBank/DDBJ databases">
        <title>Evolution of plant cell wall degrading machinery underlies the functional diversity of forest fungi.</title>
        <authorList>
            <consortium name="US DOE Joint Genome Institute (JGI-PGF)"/>
            <person name="Eastwood D.C."/>
            <person name="Floudas D."/>
            <person name="Binder M."/>
            <person name="Majcherczyk A."/>
            <person name="Schneider P."/>
            <person name="Aerts A."/>
            <person name="Asiegbu F.O."/>
            <person name="Baker S.E."/>
            <person name="Barry K."/>
            <person name="Bendiksby M."/>
            <person name="Blumentritt M."/>
            <person name="Coutinho P.M."/>
            <person name="Cullen D."/>
            <person name="Cullen D."/>
            <person name="Gathman A."/>
            <person name="Goodell B."/>
            <person name="Henrissat B."/>
            <person name="Ihrmark K."/>
            <person name="Kauserud H."/>
            <person name="Kohler A."/>
            <person name="LaButti K."/>
            <person name="Lapidus A."/>
            <person name="Lavin J.L."/>
            <person name="Lee Y.-H."/>
            <person name="Lindquist E."/>
            <person name="Lilly W."/>
            <person name="Lucas S."/>
            <person name="Morin E."/>
            <person name="Murat C."/>
            <person name="Oguiza J.A."/>
            <person name="Park J."/>
            <person name="Pisabarro A.G."/>
            <person name="Riley R."/>
            <person name="Rosling A."/>
            <person name="Salamov A."/>
            <person name="Schmidt O."/>
            <person name="Schmutz J."/>
            <person name="Skrede I."/>
            <person name="Stenlid J."/>
            <person name="Wiebenga A."/>
            <person name="Xie X."/>
            <person name="Kues U."/>
            <person name="Hibbett D.S."/>
            <person name="Hoffmeister D."/>
            <person name="Hogberg N."/>
            <person name="Martin F."/>
            <person name="Grigoriev I.V."/>
            <person name="Watkinson S.C."/>
        </authorList>
    </citation>
    <scope>NUCLEOTIDE SEQUENCE</scope>
    <source>
        <strain evidence="2">S7.9</strain>
    </source>
</reference>
<organism>
    <name type="scientific">Serpula lacrymans var. lacrymans (strain S7.9)</name>
    <name type="common">Dry rot fungus</name>
    <dbReference type="NCBI Taxonomy" id="578457"/>
    <lineage>
        <taxon>Eukaryota</taxon>
        <taxon>Fungi</taxon>
        <taxon>Dikarya</taxon>
        <taxon>Basidiomycota</taxon>
        <taxon>Agaricomycotina</taxon>
        <taxon>Agaricomycetes</taxon>
        <taxon>Agaricomycetidae</taxon>
        <taxon>Boletales</taxon>
        <taxon>Coniophorineae</taxon>
        <taxon>Serpulaceae</taxon>
        <taxon>Serpula</taxon>
    </lineage>
</organism>
<accession>F8P9H1</accession>
<dbReference type="RefSeq" id="XP_007323045.1">
    <property type="nucleotide sequence ID" value="XM_007322983.1"/>
</dbReference>
<feature type="region of interest" description="Disordered" evidence="1">
    <location>
        <begin position="510"/>
        <end position="558"/>
    </location>
</feature>
<proteinExistence type="predicted"/>
<dbReference type="KEGG" id="sla:SERLADRAFT_442439"/>
<dbReference type="OrthoDB" id="2691413at2759"/>
<dbReference type="HOGENOM" id="CLU_488482_0_0_1"/>
<dbReference type="Proteomes" id="UP000008064">
    <property type="component" value="Unassembled WGS sequence"/>
</dbReference>
<sequence>MAPLTTTRLSQSVSTGLGRHLVSPRKPRGKRKSQVLFKMPFQDSKRRELLANLERLMKGEEPEPKPQPSSTNHVKTEEDSTLDIFGRWYKLLKRPKTLELSAKRLHGSWKRLIPTLIRPQLDYRARTFGKTVDAPLETLSLCTKRCSPHKRVPVICLFFDQILSCPCSTLPQILVHHGLFPTAPSQPRLAISIELLSFYRALFERSRGATKALSSALHTHYWRRGFKMTNSQNLCDAASDMLYNGFDTLQVEIERHVDNTMQHGRNPPPPHAEIILPSHIDTPPPSPSDDVPSPRQASVEADTVPSASHIPPPPPENSRTIHPPPSVLSNRLRAIEENRVTIRKQDGEGFSAEVAPRRADGGSYPYYRYAPDFVHRPSYPPDPYWQELRQMPGPMHIAPYGHYYQHGAYGVEGTYRMPLQDAPGSFLSPYGGMYGRSASHPYMHGWDTPQPDLHRRGTLHEGMHGRMFYPEAGSSYSIREPMLPGYYYPESQRGRYGGRIPSAPVRGLHANEPALIPGSSEARVPPTGRTAEFTATRLPAAQPKNDVANGDPENVNLP</sequence>
<feature type="region of interest" description="Disordered" evidence="1">
    <location>
        <begin position="1"/>
        <end position="33"/>
    </location>
</feature>
<evidence type="ECO:0000256" key="1">
    <source>
        <dbReference type="SAM" id="MobiDB-lite"/>
    </source>
</evidence>
<feature type="region of interest" description="Disordered" evidence="1">
    <location>
        <begin position="56"/>
        <end position="78"/>
    </location>
</feature>